<dbReference type="AlphaFoldDB" id="A0A6J4RA21"/>
<feature type="compositionally biased region" description="Basic and acidic residues" evidence="1">
    <location>
        <begin position="292"/>
        <end position="310"/>
    </location>
</feature>
<organism evidence="3">
    <name type="scientific">uncultured Rubrobacteraceae bacterium</name>
    <dbReference type="NCBI Taxonomy" id="349277"/>
    <lineage>
        <taxon>Bacteria</taxon>
        <taxon>Bacillati</taxon>
        <taxon>Actinomycetota</taxon>
        <taxon>Rubrobacteria</taxon>
        <taxon>Rubrobacterales</taxon>
        <taxon>Rubrobacteraceae</taxon>
        <taxon>environmental samples</taxon>
    </lineage>
</organism>
<evidence type="ECO:0000256" key="1">
    <source>
        <dbReference type="SAM" id="MobiDB-lite"/>
    </source>
</evidence>
<dbReference type="Pfam" id="PF13148">
    <property type="entry name" value="DUF3987"/>
    <property type="match status" value="1"/>
</dbReference>
<name>A0A6J4RA21_9ACTN</name>
<gene>
    <name evidence="3" type="ORF">AVDCRST_MAG37-3590</name>
</gene>
<protein>
    <recommendedName>
        <fullName evidence="2">NrS-1 polymerase-like HBD domain-containing protein</fullName>
    </recommendedName>
</protein>
<reference evidence="3" key="1">
    <citation type="submission" date="2020-02" db="EMBL/GenBank/DDBJ databases">
        <authorList>
            <person name="Meier V. D."/>
        </authorList>
    </citation>
    <scope>NUCLEOTIDE SEQUENCE</scope>
    <source>
        <strain evidence="3">AVDCRST_MAG37</strain>
    </source>
</reference>
<proteinExistence type="predicted"/>
<feature type="region of interest" description="Disordered" evidence="1">
    <location>
        <begin position="292"/>
        <end position="324"/>
    </location>
</feature>
<feature type="region of interest" description="Disordered" evidence="1">
    <location>
        <begin position="128"/>
        <end position="160"/>
    </location>
</feature>
<accession>A0A6J4RA21</accession>
<feature type="region of interest" description="Disordered" evidence="1">
    <location>
        <begin position="17"/>
        <end position="40"/>
    </location>
</feature>
<dbReference type="InterPro" id="IPR025048">
    <property type="entry name" value="DUF3987"/>
</dbReference>
<evidence type="ECO:0000313" key="3">
    <source>
        <dbReference type="EMBL" id="CAA9459820.1"/>
    </source>
</evidence>
<evidence type="ECO:0000259" key="2">
    <source>
        <dbReference type="Pfam" id="PF22763"/>
    </source>
</evidence>
<dbReference type="InterPro" id="IPR054468">
    <property type="entry name" value="NrSPol-like_HBD"/>
</dbReference>
<sequence length="659" mass="72761">MIIPERQAELDALTRKYLTDPEPESDGNSDRASGPPLDLSDEKITARCRKARNADKFAALYDAGATTAYDDDDSAADLALLGILKFYTQDPVQLERLFDGSALGRRSKWRNRQDYRQRTINKALAGLTETYNAPSSGARPRDAEPREEDVPLPDPVLTETPEDFRTSAVDPEGETRYTVTPLHRSPGVRVPEFPTDALPADVAGLVKEAAKAIGCPPDAIGLAALVALGSAIGNARSIQAKKGWVESAAIYAAVIADSGEKKTAAISAAADVVLDLDVRLIRKHEEKLDEFAREEREYEVEKKDAAKEGRAASPPPRPPAAERVHVNDTTIEALIPILKDSPRGVLLDRDELVGWVKSMDQYKAGGKGSERQFWLSTWSNRPVSVDRKGQTRTLSVEHPFVSVIGSIQPSVLKELSEGREDGMLERFLFAYPEPINSPWTYDEVSDEAEASYRGLFDKLHSLGMGLDDHGAPVKVALTFDPAAKDLFIEAYNKHRAEMGLPGFPQNLRSPWAKLEAYFVRIILIQAVCRFSRTSGVPERVEIDDVLRAGALLDYFKGQARRVFGELHGFDPRLRLVEDCARLVDGEGGVWTGTAQGLHEALVSDYKPERPGELSKFIKEASEGGSRLAHESYFERFKGEGGEWKSRRVLRLTIKNAVTL</sequence>
<feature type="domain" description="NrS-1 polymerase-like HBD" evidence="2">
    <location>
        <begin position="74"/>
        <end position="132"/>
    </location>
</feature>
<dbReference type="EMBL" id="CADCVD010000185">
    <property type="protein sequence ID" value="CAA9459820.1"/>
    <property type="molecule type" value="Genomic_DNA"/>
</dbReference>
<dbReference type="Pfam" id="PF22763">
    <property type="entry name" value="NrS1-1_pol-like_HBD"/>
    <property type="match status" value="1"/>
</dbReference>